<keyword evidence="3" id="KW-0687">Ribonucleoprotein</keyword>
<dbReference type="PANTHER" id="PTHR43877">
    <property type="entry name" value="AMINOALKYLPHOSPHONATE N-ACETYLTRANSFERASE-RELATED-RELATED"/>
    <property type="match status" value="1"/>
</dbReference>
<dbReference type="PANTHER" id="PTHR43877:SF2">
    <property type="entry name" value="AMINOALKYLPHOSPHONATE N-ACETYLTRANSFERASE-RELATED"/>
    <property type="match status" value="1"/>
</dbReference>
<dbReference type="PROSITE" id="PS51186">
    <property type="entry name" value="GNAT"/>
    <property type="match status" value="1"/>
</dbReference>
<dbReference type="Gene3D" id="3.40.630.30">
    <property type="match status" value="1"/>
</dbReference>
<keyword evidence="2" id="KW-0012">Acyltransferase</keyword>
<name>A0A652YWE3_NOCGL</name>
<evidence type="ECO:0000256" key="1">
    <source>
        <dbReference type="ARBA" id="ARBA00022679"/>
    </source>
</evidence>
<dbReference type="AlphaFoldDB" id="A0A652YWE3"/>
<dbReference type="InterPro" id="IPR050832">
    <property type="entry name" value="Bact_Acetyltransf"/>
</dbReference>
<evidence type="ECO:0000313" key="3">
    <source>
        <dbReference type="EMBL" id="TYQ07800.1"/>
    </source>
</evidence>
<sequence length="163" mass="17909">MISASIECGNSVYTIRKAELHDVGTLVDLLADDPIGSTRETTNPDARTIYEKAFEKIDADDAHLLVVVTTADDNVIGTVQLTFIPGLSRMGATRMQIEAVRVHEDHRSQGIGSAMLRWACDEGARRGAFLAQLTSDQTRTEAHEFYERLGFVASHIGFKKSLS</sequence>
<evidence type="ECO:0000256" key="2">
    <source>
        <dbReference type="ARBA" id="ARBA00023315"/>
    </source>
</evidence>
<dbReference type="InterPro" id="IPR016181">
    <property type="entry name" value="Acyl_CoA_acyltransferase"/>
</dbReference>
<dbReference type="EMBL" id="VNIQ01000001">
    <property type="protein sequence ID" value="TYQ07800.1"/>
    <property type="molecule type" value="Genomic_DNA"/>
</dbReference>
<keyword evidence="3" id="KW-0689">Ribosomal protein</keyword>
<proteinExistence type="predicted"/>
<dbReference type="GO" id="GO:0005840">
    <property type="term" value="C:ribosome"/>
    <property type="evidence" value="ECO:0007669"/>
    <property type="project" value="UniProtKB-KW"/>
</dbReference>
<dbReference type="Pfam" id="PF00583">
    <property type="entry name" value="Acetyltransf_1"/>
    <property type="match status" value="1"/>
</dbReference>
<keyword evidence="1" id="KW-0808">Transferase</keyword>
<protein>
    <submittedName>
        <fullName evidence="3">Ribosomal protein S18 acetylase RimI-like enzyme</fullName>
    </submittedName>
</protein>
<accession>A0A652YWE3</accession>
<dbReference type="SUPFAM" id="SSF55729">
    <property type="entry name" value="Acyl-CoA N-acyltransferases (Nat)"/>
    <property type="match status" value="1"/>
</dbReference>
<gene>
    <name evidence="3" type="ORF">FNL38_101165</name>
</gene>
<dbReference type="InterPro" id="IPR000182">
    <property type="entry name" value="GNAT_dom"/>
</dbReference>
<organism evidence="3">
    <name type="scientific">Nocardia globerula</name>
    <dbReference type="NCBI Taxonomy" id="1818"/>
    <lineage>
        <taxon>Bacteria</taxon>
        <taxon>Bacillati</taxon>
        <taxon>Actinomycetota</taxon>
        <taxon>Actinomycetes</taxon>
        <taxon>Mycobacteriales</taxon>
        <taxon>Nocardiaceae</taxon>
        <taxon>Nocardia</taxon>
    </lineage>
</organism>
<dbReference type="GO" id="GO:0016747">
    <property type="term" value="F:acyltransferase activity, transferring groups other than amino-acyl groups"/>
    <property type="evidence" value="ECO:0007669"/>
    <property type="project" value="InterPro"/>
</dbReference>
<dbReference type="CDD" id="cd04301">
    <property type="entry name" value="NAT_SF"/>
    <property type="match status" value="1"/>
</dbReference>
<comment type="caution">
    <text evidence="3">The sequence shown here is derived from an EMBL/GenBank/DDBJ whole genome shotgun (WGS) entry which is preliminary data.</text>
</comment>
<reference evidence="3" key="1">
    <citation type="submission" date="2019-07" db="EMBL/GenBank/DDBJ databases">
        <title>Genomic Encyclopedia of Type Strains, Phase IV (KMG-IV): sequencing the most valuable type-strain genomes for metagenomic binning, comparative biology and taxonomic classification.</title>
        <authorList>
            <person name="Goeker M."/>
        </authorList>
    </citation>
    <scope>NUCLEOTIDE SEQUENCE</scope>
    <source>
        <strain evidence="3">DSM 44596</strain>
    </source>
</reference>